<dbReference type="InterPro" id="IPR042095">
    <property type="entry name" value="SUMF_sf"/>
</dbReference>
<dbReference type="PANTHER" id="PTHR23150:SF19">
    <property type="entry name" value="FORMYLGLYCINE-GENERATING ENZYME"/>
    <property type="match status" value="1"/>
</dbReference>
<evidence type="ECO:0000313" key="2">
    <source>
        <dbReference type="EMBL" id="MDT0390998.1"/>
    </source>
</evidence>
<accession>A0ABU2PFR2</accession>
<dbReference type="PANTHER" id="PTHR23150">
    <property type="entry name" value="SULFATASE MODIFYING FACTOR 1, 2"/>
    <property type="match status" value="1"/>
</dbReference>
<dbReference type="InterPro" id="IPR051043">
    <property type="entry name" value="Sulfatase_Mod_Factor_Kinase"/>
</dbReference>
<dbReference type="Pfam" id="PF03781">
    <property type="entry name" value="FGE-sulfatase"/>
    <property type="match status" value="1"/>
</dbReference>
<dbReference type="SUPFAM" id="SSF56436">
    <property type="entry name" value="C-type lectin-like"/>
    <property type="match status" value="1"/>
</dbReference>
<reference evidence="3" key="1">
    <citation type="submission" date="2023-07" db="EMBL/GenBank/DDBJ databases">
        <title>30 novel species of actinomycetes from the DSMZ collection.</title>
        <authorList>
            <person name="Nouioui I."/>
        </authorList>
    </citation>
    <scope>NUCLEOTIDE SEQUENCE [LARGE SCALE GENOMIC DNA]</scope>
    <source>
        <strain evidence="3">DSM 41921</strain>
    </source>
</reference>
<gene>
    <name evidence="2" type="ORF">RM641_26560</name>
</gene>
<evidence type="ECO:0000259" key="1">
    <source>
        <dbReference type="Pfam" id="PF03781"/>
    </source>
</evidence>
<dbReference type="Proteomes" id="UP001183586">
    <property type="component" value="Unassembled WGS sequence"/>
</dbReference>
<organism evidence="2 3">
    <name type="scientific">Streptomyces dubilierae</name>
    <dbReference type="NCBI Taxonomy" id="3075533"/>
    <lineage>
        <taxon>Bacteria</taxon>
        <taxon>Bacillati</taxon>
        <taxon>Actinomycetota</taxon>
        <taxon>Actinomycetes</taxon>
        <taxon>Kitasatosporales</taxon>
        <taxon>Streptomycetaceae</taxon>
        <taxon>Streptomyces</taxon>
    </lineage>
</organism>
<proteinExistence type="predicted"/>
<dbReference type="RefSeq" id="WP_311686045.1">
    <property type="nucleotide sequence ID" value="NZ_JAVREU010000014.1"/>
</dbReference>
<dbReference type="InterPro" id="IPR016187">
    <property type="entry name" value="CTDL_fold"/>
</dbReference>
<feature type="domain" description="Sulfatase-modifying factor enzyme-like" evidence="1">
    <location>
        <begin position="117"/>
        <end position="327"/>
    </location>
</feature>
<dbReference type="EMBL" id="JAVREU010000014">
    <property type="protein sequence ID" value="MDT0390998.1"/>
    <property type="molecule type" value="Genomic_DNA"/>
</dbReference>
<dbReference type="Gene3D" id="3.90.1580.10">
    <property type="entry name" value="paralog of FGE (formylglycine-generating enzyme)"/>
    <property type="match status" value="1"/>
</dbReference>
<protein>
    <submittedName>
        <fullName evidence="2">SUMF1/EgtB/PvdO family nonheme iron enzyme</fullName>
    </submittedName>
</protein>
<keyword evidence="3" id="KW-1185">Reference proteome</keyword>
<dbReference type="InterPro" id="IPR005532">
    <property type="entry name" value="SUMF_dom"/>
</dbReference>
<name>A0ABU2PFR2_9ACTN</name>
<comment type="caution">
    <text evidence="2">The sequence shown here is derived from an EMBL/GenBank/DDBJ whole genome shotgun (WGS) entry which is preliminary data.</text>
</comment>
<evidence type="ECO:0000313" key="3">
    <source>
        <dbReference type="Proteomes" id="UP001183586"/>
    </source>
</evidence>
<sequence length="341" mass="37455">MTTAEAPVVNPNELDDRTAMGLPASFTDRVDQDRLRRLTGTLAGADPRELALRVSDPEAEPLLRLAAGNLLALLGDPRIDPLAPAMADVPAARVRLGLAADRVDAVAAAWRHVGVTRAWIAKEAPEYEADIAAFRIARYPVTNAEYRLFLTENPDAGLPTSWRFGVYPPHLANHPVWSVSPQDADAYAAWLAHRTGRAFRLPTEAEWEYAASGGDGRAYPWGEEPGEDRANTVEYGPLTTTPVGMYPAGRSPFGTYDMGGNVEEYVADDYRPYPGGHLVDDDLHGDTGTPYRVARGGSFTRYADLSRCRRRHGWYRRDLYAMGFRLAETPPADGTGTGWDR</sequence>